<sequence length="102" mass="11534">GERVRHGIALLQSLLKDLPSGTKIRCCYDISCIFATTVKRLAPKLASVLTCRVGRFHMYAHKYKCHVLYNTQRSMGWGNMIGEECESDWSLKGHFVASTRVS</sequence>
<protein>
    <submittedName>
        <fullName evidence="1">Uncharacterized protein</fullName>
    </submittedName>
</protein>
<dbReference type="Proteomes" id="UP000267821">
    <property type="component" value="Unassembled WGS sequence"/>
</dbReference>
<evidence type="ECO:0000313" key="2">
    <source>
        <dbReference type="Proteomes" id="UP000267821"/>
    </source>
</evidence>
<keyword evidence="2" id="KW-1185">Reference proteome</keyword>
<dbReference type="EMBL" id="ML121538">
    <property type="protein sequence ID" value="RPB25430.1"/>
    <property type="molecule type" value="Genomic_DNA"/>
</dbReference>
<reference evidence="1 2" key="1">
    <citation type="journal article" date="2018" name="Nat. Ecol. Evol.">
        <title>Pezizomycetes genomes reveal the molecular basis of ectomycorrhizal truffle lifestyle.</title>
        <authorList>
            <person name="Murat C."/>
            <person name="Payen T."/>
            <person name="Noel B."/>
            <person name="Kuo A."/>
            <person name="Morin E."/>
            <person name="Chen J."/>
            <person name="Kohler A."/>
            <person name="Krizsan K."/>
            <person name="Balestrini R."/>
            <person name="Da Silva C."/>
            <person name="Montanini B."/>
            <person name="Hainaut M."/>
            <person name="Levati E."/>
            <person name="Barry K.W."/>
            <person name="Belfiori B."/>
            <person name="Cichocki N."/>
            <person name="Clum A."/>
            <person name="Dockter R.B."/>
            <person name="Fauchery L."/>
            <person name="Guy J."/>
            <person name="Iotti M."/>
            <person name="Le Tacon F."/>
            <person name="Lindquist E.A."/>
            <person name="Lipzen A."/>
            <person name="Malagnac F."/>
            <person name="Mello A."/>
            <person name="Molinier V."/>
            <person name="Miyauchi S."/>
            <person name="Poulain J."/>
            <person name="Riccioni C."/>
            <person name="Rubini A."/>
            <person name="Sitrit Y."/>
            <person name="Splivallo R."/>
            <person name="Traeger S."/>
            <person name="Wang M."/>
            <person name="Zifcakova L."/>
            <person name="Wipf D."/>
            <person name="Zambonelli A."/>
            <person name="Paolocci F."/>
            <person name="Nowrousian M."/>
            <person name="Ottonello S."/>
            <person name="Baldrian P."/>
            <person name="Spatafora J.W."/>
            <person name="Henrissat B."/>
            <person name="Nagy L.G."/>
            <person name="Aury J.M."/>
            <person name="Wincker P."/>
            <person name="Grigoriev I.V."/>
            <person name="Bonfante P."/>
            <person name="Martin F.M."/>
        </authorList>
    </citation>
    <scope>NUCLEOTIDE SEQUENCE [LARGE SCALE GENOMIC DNA]</scope>
    <source>
        <strain evidence="1 2">ATCC MYA-4762</strain>
    </source>
</reference>
<organism evidence="1 2">
    <name type="scientific">Terfezia boudieri ATCC MYA-4762</name>
    <dbReference type="NCBI Taxonomy" id="1051890"/>
    <lineage>
        <taxon>Eukaryota</taxon>
        <taxon>Fungi</taxon>
        <taxon>Dikarya</taxon>
        <taxon>Ascomycota</taxon>
        <taxon>Pezizomycotina</taxon>
        <taxon>Pezizomycetes</taxon>
        <taxon>Pezizales</taxon>
        <taxon>Pezizaceae</taxon>
        <taxon>Terfezia</taxon>
    </lineage>
</organism>
<feature type="non-terminal residue" evidence="1">
    <location>
        <position position="102"/>
    </location>
</feature>
<accession>A0A3N4LRH9</accession>
<name>A0A3N4LRH9_9PEZI</name>
<feature type="non-terminal residue" evidence="1">
    <location>
        <position position="1"/>
    </location>
</feature>
<dbReference type="STRING" id="1051890.A0A3N4LRH9"/>
<dbReference type="Pfam" id="PF18758">
    <property type="entry name" value="KDZ"/>
    <property type="match status" value="1"/>
</dbReference>
<dbReference type="InParanoid" id="A0A3N4LRH9"/>
<dbReference type="AlphaFoldDB" id="A0A3N4LRH9"/>
<dbReference type="OrthoDB" id="5282763at2759"/>
<dbReference type="InterPro" id="IPR040521">
    <property type="entry name" value="KDZ"/>
</dbReference>
<gene>
    <name evidence="1" type="ORF">L211DRAFT_759368</name>
</gene>
<evidence type="ECO:0000313" key="1">
    <source>
        <dbReference type="EMBL" id="RPB25430.1"/>
    </source>
</evidence>
<proteinExistence type="predicted"/>